<accession>A0AAN6Y166</accession>
<organism evidence="2 3">
    <name type="scientific">Rhypophila decipiens</name>
    <dbReference type="NCBI Taxonomy" id="261697"/>
    <lineage>
        <taxon>Eukaryota</taxon>
        <taxon>Fungi</taxon>
        <taxon>Dikarya</taxon>
        <taxon>Ascomycota</taxon>
        <taxon>Pezizomycotina</taxon>
        <taxon>Sordariomycetes</taxon>
        <taxon>Sordariomycetidae</taxon>
        <taxon>Sordariales</taxon>
        <taxon>Naviculisporaceae</taxon>
        <taxon>Rhypophila</taxon>
    </lineage>
</organism>
<dbReference type="InterPro" id="IPR052957">
    <property type="entry name" value="Auxin_embryo_med"/>
</dbReference>
<feature type="region of interest" description="Disordered" evidence="1">
    <location>
        <begin position="1398"/>
        <end position="1420"/>
    </location>
</feature>
<dbReference type="SUPFAM" id="SSF55874">
    <property type="entry name" value="ATPase domain of HSP90 chaperone/DNA topoisomerase II/histidine kinase"/>
    <property type="match status" value="1"/>
</dbReference>
<feature type="compositionally biased region" description="Acidic residues" evidence="1">
    <location>
        <begin position="1398"/>
        <end position="1416"/>
    </location>
</feature>
<evidence type="ECO:0000313" key="2">
    <source>
        <dbReference type="EMBL" id="KAK4209476.1"/>
    </source>
</evidence>
<name>A0AAN6Y166_9PEZI</name>
<feature type="compositionally biased region" description="Low complexity" evidence="1">
    <location>
        <begin position="1497"/>
        <end position="1507"/>
    </location>
</feature>
<dbReference type="PANTHER" id="PTHR32387">
    <property type="entry name" value="WU:FJ29H11"/>
    <property type="match status" value="1"/>
</dbReference>
<protein>
    <recommendedName>
        <fullName evidence="4">Protein NO VEIN C-terminal domain-containing protein</fullName>
    </recommendedName>
</protein>
<feature type="region of interest" description="Disordered" evidence="1">
    <location>
        <begin position="1492"/>
        <end position="1513"/>
    </location>
</feature>
<proteinExistence type="predicted"/>
<evidence type="ECO:0000313" key="3">
    <source>
        <dbReference type="Proteomes" id="UP001301769"/>
    </source>
</evidence>
<dbReference type="Gene3D" id="3.30.565.10">
    <property type="entry name" value="Histidine kinase-like ATPase, C-terminal domain"/>
    <property type="match status" value="1"/>
</dbReference>
<dbReference type="Proteomes" id="UP001301769">
    <property type="component" value="Unassembled WGS sequence"/>
</dbReference>
<reference evidence="2" key="1">
    <citation type="journal article" date="2023" name="Mol. Phylogenet. Evol.">
        <title>Genome-scale phylogeny and comparative genomics of the fungal order Sordariales.</title>
        <authorList>
            <person name="Hensen N."/>
            <person name="Bonometti L."/>
            <person name="Westerberg I."/>
            <person name="Brannstrom I.O."/>
            <person name="Guillou S."/>
            <person name="Cros-Aarteil S."/>
            <person name="Calhoun S."/>
            <person name="Haridas S."/>
            <person name="Kuo A."/>
            <person name="Mondo S."/>
            <person name="Pangilinan J."/>
            <person name="Riley R."/>
            <person name="LaButti K."/>
            <person name="Andreopoulos B."/>
            <person name="Lipzen A."/>
            <person name="Chen C."/>
            <person name="Yan M."/>
            <person name="Daum C."/>
            <person name="Ng V."/>
            <person name="Clum A."/>
            <person name="Steindorff A."/>
            <person name="Ohm R.A."/>
            <person name="Martin F."/>
            <person name="Silar P."/>
            <person name="Natvig D.O."/>
            <person name="Lalanne C."/>
            <person name="Gautier V."/>
            <person name="Ament-Velasquez S.L."/>
            <person name="Kruys A."/>
            <person name="Hutchinson M.I."/>
            <person name="Powell A.J."/>
            <person name="Barry K."/>
            <person name="Miller A.N."/>
            <person name="Grigoriev I.V."/>
            <person name="Debuchy R."/>
            <person name="Gladieux P."/>
            <person name="Hiltunen Thoren M."/>
            <person name="Johannesson H."/>
        </authorList>
    </citation>
    <scope>NUCLEOTIDE SEQUENCE</scope>
    <source>
        <strain evidence="2">PSN293</strain>
    </source>
</reference>
<keyword evidence="3" id="KW-1185">Reference proteome</keyword>
<comment type="caution">
    <text evidence="2">The sequence shown here is derived from an EMBL/GenBank/DDBJ whole genome shotgun (WGS) entry which is preliminary data.</text>
</comment>
<dbReference type="EMBL" id="MU858204">
    <property type="protein sequence ID" value="KAK4209476.1"/>
    <property type="molecule type" value="Genomic_DNA"/>
</dbReference>
<sequence length="1762" mass="199151">MADRAQAKAEVLNISRKFGFVGDDIMAEIEAWRPDIRRLIEESMLAKDTLAAHSIKTLAQNIYGSDARFVFELLQNADDNRFTRAQANGNLPFISFQVYPNRIIVECNEDGFTGNDLLAICSVGESTKSGSHGYIGAKGIGFKSVFIAARKVYIQSGNFSFYFKHDRGDLGLGMVLPIWEETDEELPQPLTRMTLHLHEKGDQAELKHLRDTIFKQLNDLQQTCMLFLRNLRQIRVSFYDEDGELENSREFDVGNLDNHRVFLETSSTDGEGEVTVEKKHYHVTRNTVYGISKSNNRELPNTEEGNQASSTTEVILAFPLTGDSKPSTEKQQLFAFLPVRMSDFKFIIQCDFDTSANRQEIVTTSKRNIDLLDGIADTFVKAVLQFCEHADLCYSWPSFLPLEEDGSSSSFWAGLMPKIKSRLSEIPALRSRHRSHPRLIRDVRILASEAADGNEDPLFEDPSKDLFISKAYPYASWSVLRKYGLKVMNFDEMVDGLEADLKSSTSKMKSKSTNEEWHSRVAKVLTKMFERSQTSSIRRMKGMSLLPLWSGLWVSANDGAVYLPTTNGIPIPPAISLPILHPESVVNQDRKALFILLGAVEPQITTVKDCILDAYTRSSTQIISVTDSKSHLHYLYLTHLPGQNPLKNINIFASSGEFRNPQIHDFYLPSSHAYGPEALLQPTSDAPGLPVKFIHPTYLEDKPNAPSSSHPTWSKWLQDTLGVREKLRLVSRQGDSLSDTWDYVREYRREKLLGFLECLWKYEGSKIVGNQSLIDQIKRTWGKGLCIPAIEGDDEDEWEEAEDDVLVIWSFEHTWLPLPDLQTQRSRYLQENEFFPFLALEGSDTMSPEQISAKWAFLHKIFSVGKDENISFLLAILRSIYSSTYGRARSVTRPERIVNLYIAIDAKCTVAIDRGEERDLIRNFIDSEKGYLFIPPHRGSSAKWSKLESVVWDGPPGTRQFTSLKHAYEELLGPGSDQIALLSRFFQRTLSVKAETWAQITREIQYLRSRPALCDLDHVYGLYEYLSTLNIIAFPQDLRKSFEEHEMIFVPKNGQPSWHKSVDCLWSSTADIRGKVVLNDHYEDLRDFFIDKIGVQTLTLEMIYDELIQVHHHERTVDDIKNVIWSFNSLLQTEPAERHQLDPHPLLAARVFAVKYPEGGKRLVSAAETEFAIIDRDSMAARFEDKIKLLDYTLAEVRQLKPFLEWANLEHRYLSRSVKDITSVSSGALSRNVSASKRDVKRRAYALLRIAATFGSPRYESDPQDLYRLLRTTQVIETSGISRISTISQNGHAVQTEEPVAGDVHMSEENDTLSIYVPINRKLQEFSFGSLLPARFADWLMRDSTTQIISGSGMSRGKVDSTMVNALATILALDVSAVDLILDHQGIIKIPIDNQDIIEDDSEGGDDEQEEGQEGEVEVKEVEQRVTECWNCGKVGVCDCKEESDHSSDVLSSTLAASTPGIATPTTELGEASPSPLIIHTITQQSHMVSASHRPQIPTSSHIGSHSGPPPQQAIEDRQYRALLQRVTTAARSAAFPSRGSFDMSSLLNNLPSLSSNNFTSFDGLETLNRFRSSSQLERDKKIGAAGELYVFELLSQLLSEPGDQNNFDRSNWQSTIRRYIADYHPDYADLLPWNGRETADFTFDDTSCRLKNLLRDNGYLNNSAINTNTIGQVTKFFIEVKTTSGPCGTPFYMSRGQYQRMRDIHAANHQQSHPREVYIILRVFSIESTRPGMCVYFDPEELRVGGGLVFTGETWSVVPGR</sequence>
<gene>
    <name evidence="2" type="ORF">QBC37DRAFT_391255</name>
</gene>
<dbReference type="InterPro" id="IPR036890">
    <property type="entry name" value="HATPase_C_sf"/>
</dbReference>
<reference evidence="2" key="2">
    <citation type="submission" date="2023-05" db="EMBL/GenBank/DDBJ databases">
        <authorList>
            <consortium name="Lawrence Berkeley National Laboratory"/>
            <person name="Steindorff A."/>
            <person name="Hensen N."/>
            <person name="Bonometti L."/>
            <person name="Westerberg I."/>
            <person name="Brannstrom I.O."/>
            <person name="Guillou S."/>
            <person name="Cros-Aarteil S."/>
            <person name="Calhoun S."/>
            <person name="Haridas S."/>
            <person name="Kuo A."/>
            <person name="Mondo S."/>
            <person name="Pangilinan J."/>
            <person name="Riley R."/>
            <person name="Labutti K."/>
            <person name="Andreopoulos B."/>
            <person name="Lipzen A."/>
            <person name="Chen C."/>
            <person name="Yanf M."/>
            <person name="Daum C."/>
            <person name="Ng V."/>
            <person name="Clum A."/>
            <person name="Ohm R."/>
            <person name="Martin F."/>
            <person name="Silar P."/>
            <person name="Natvig D."/>
            <person name="Lalanne C."/>
            <person name="Gautier V."/>
            <person name="Ament-Velasquez S.L."/>
            <person name="Kruys A."/>
            <person name="Hutchinson M.I."/>
            <person name="Powell A.J."/>
            <person name="Barry K."/>
            <person name="Miller A.N."/>
            <person name="Grigoriev I.V."/>
            <person name="Debuchy R."/>
            <person name="Gladieux P."/>
            <person name="Thoren M.H."/>
            <person name="Johannesson H."/>
        </authorList>
    </citation>
    <scope>NUCLEOTIDE SEQUENCE</scope>
    <source>
        <strain evidence="2">PSN293</strain>
    </source>
</reference>
<evidence type="ECO:0008006" key="4">
    <source>
        <dbReference type="Google" id="ProtNLM"/>
    </source>
</evidence>
<dbReference type="PANTHER" id="PTHR32387:SF0">
    <property type="entry name" value="PROTEIN NO VEIN"/>
    <property type="match status" value="1"/>
</dbReference>
<evidence type="ECO:0000256" key="1">
    <source>
        <dbReference type="SAM" id="MobiDB-lite"/>
    </source>
</evidence>
<dbReference type="NCBIfam" id="NF047352">
    <property type="entry name" value="P_loop_sacsin"/>
    <property type="match status" value="1"/>
</dbReference>